<dbReference type="Proteomes" id="UP001263371">
    <property type="component" value="Unassembled WGS sequence"/>
</dbReference>
<evidence type="ECO:0008006" key="3">
    <source>
        <dbReference type="Google" id="ProtNLM"/>
    </source>
</evidence>
<accession>A0ABU3T2W9</accession>
<sequence>MPKQRLSVTNALALRAQGYTMIRAKRRFRSPYNHSMVQFLQAAGHSDR</sequence>
<gene>
    <name evidence="1" type="ORF">RWH45_00760</name>
</gene>
<name>A0ABU3T2W9_9MICO</name>
<evidence type="ECO:0000313" key="2">
    <source>
        <dbReference type="Proteomes" id="UP001263371"/>
    </source>
</evidence>
<protein>
    <recommendedName>
        <fullName evidence="3">DUF559 domain-containing protein</fullName>
    </recommendedName>
</protein>
<proteinExistence type="predicted"/>
<dbReference type="RefSeq" id="WP_315993029.1">
    <property type="nucleotide sequence ID" value="NZ_JAWDIS010000001.1"/>
</dbReference>
<reference evidence="1 2" key="1">
    <citation type="submission" date="2023-09" db="EMBL/GenBank/DDBJ databases">
        <title>Microbacterium fusihabitans sp. nov., Microbacterium phycihabitans sp. nov., and Microbacterium cervinum sp. nov., isolated from dried seaweeds of beach.</title>
        <authorList>
            <person name="Lee S.D."/>
        </authorList>
    </citation>
    <scope>NUCLEOTIDE SEQUENCE [LARGE SCALE GENOMIC DNA]</scope>
    <source>
        <strain evidence="1 2">KSW4-17</strain>
    </source>
</reference>
<dbReference type="EMBL" id="JAWDIS010000001">
    <property type="protein sequence ID" value="MDU0365721.1"/>
    <property type="molecule type" value="Genomic_DNA"/>
</dbReference>
<evidence type="ECO:0000313" key="1">
    <source>
        <dbReference type="EMBL" id="MDU0365721.1"/>
    </source>
</evidence>
<organism evidence="1 2">
    <name type="scientific">Microbacterium galbum</name>
    <dbReference type="NCBI Taxonomy" id="3075994"/>
    <lineage>
        <taxon>Bacteria</taxon>
        <taxon>Bacillati</taxon>
        <taxon>Actinomycetota</taxon>
        <taxon>Actinomycetes</taxon>
        <taxon>Micrococcales</taxon>
        <taxon>Microbacteriaceae</taxon>
        <taxon>Microbacterium</taxon>
    </lineage>
</organism>
<comment type="caution">
    <text evidence="1">The sequence shown here is derived from an EMBL/GenBank/DDBJ whole genome shotgun (WGS) entry which is preliminary data.</text>
</comment>
<keyword evidence="2" id="KW-1185">Reference proteome</keyword>